<protein>
    <submittedName>
        <fullName evidence="3">Response regulator</fullName>
    </submittedName>
</protein>
<dbReference type="InterPro" id="IPR052893">
    <property type="entry name" value="TCS_response_regulator"/>
</dbReference>
<dbReference type="AlphaFoldDB" id="A0A8J8FEY9"/>
<feature type="domain" description="Response regulatory" evidence="2">
    <location>
        <begin position="4"/>
        <end position="134"/>
    </location>
</feature>
<name>A0A8J8FEY9_9BACT</name>
<proteinExistence type="predicted"/>
<dbReference type="Proteomes" id="UP000598971">
    <property type="component" value="Unassembled WGS sequence"/>
</dbReference>
<dbReference type="PANTHER" id="PTHR44520:SF2">
    <property type="entry name" value="RESPONSE REGULATOR RCP1"/>
    <property type="match status" value="1"/>
</dbReference>
<evidence type="ECO:0000313" key="3">
    <source>
        <dbReference type="EMBL" id="NNV56232.1"/>
    </source>
</evidence>
<dbReference type="InterPro" id="IPR011006">
    <property type="entry name" value="CheY-like_superfamily"/>
</dbReference>
<organism evidence="3 4">
    <name type="scientific">Limnovirga soli</name>
    <dbReference type="NCBI Taxonomy" id="2656915"/>
    <lineage>
        <taxon>Bacteria</taxon>
        <taxon>Pseudomonadati</taxon>
        <taxon>Bacteroidota</taxon>
        <taxon>Chitinophagia</taxon>
        <taxon>Chitinophagales</taxon>
        <taxon>Chitinophagaceae</taxon>
        <taxon>Limnovirga</taxon>
    </lineage>
</organism>
<dbReference type="RefSeq" id="WP_171608175.1">
    <property type="nucleotide sequence ID" value="NZ_WHPF01000008.1"/>
</dbReference>
<gene>
    <name evidence="3" type="ORF">GD597_12235</name>
</gene>
<comment type="caution">
    <text evidence="3">The sequence shown here is derived from an EMBL/GenBank/DDBJ whole genome shotgun (WGS) entry which is preliminary data.</text>
</comment>
<evidence type="ECO:0000259" key="2">
    <source>
        <dbReference type="PROSITE" id="PS50110"/>
    </source>
</evidence>
<evidence type="ECO:0000256" key="1">
    <source>
        <dbReference type="PROSITE-ProRule" id="PRU00169"/>
    </source>
</evidence>
<keyword evidence="1" id="KW-0597">Phosphoprotein</keyword>
<keyword evidence="4" id="KW-1185">Reference proteome</keyword>
<evidence type="ECO:0000313" key="4">
    <source>
        <dbReference type="Proteomes" id="UP000598971"/>
    </source>
</evidence>
<dbReference type="PANTHER" id="PTHR44520">
    <property type="entry name" value="RESPONSE REGULATOR RCP1-RELATED"/>
    <property type="match status" value="1"/>
</dbReference>
<sequence length="140" mass="16021">MIPVVMCVDDDDMVQVLSEIMLNDTQFCSKIIQLQDGKFACDYFVEQMAKPAAEREMPQLIFLDINMPVMDGWEFLDVFANDYQSLHQQIKIIVLSSSVNPLDEAKANNHPLVLSFVPKPLTIEYLETLKNHPAVANYFH</sequence>
<dbReference type="PROSITE" id="PS50110">
    <property type="entry name" value="RESPONSE_REGULATORY"/>
    <property type="match status" value="1"/>
</dbReference>
<accession>A0A8J8FEY9</accession>
<dbReference type="SUPFAM" id="SSF52172">
    <property type="entry name" value="CheY-like"/>
    <property type="match status" value="1"/>
</dbReference>
<dbReference type="GO" id="GO:0000160">
    <property type="term" value="P:phosphorelay signal transduction system"/>
    <property type="evidence" value="ECO:0007669"/>
    <property type="project" value="InterPro"/>
</dbReference>
<dbReference type="Gene3D" id="3.40.50.2300">
    <property type="match status" value="1"/>
</dbReference>
<dbReference type="SMART" id="SM00448">
    <property type="entry name" value="REC"/>
    <property type="match status" value="1"/>
</dbReference>
<feature type="modified residue" description="4-aspartylphosphate" evidence="1">
    <location>
        <position position="64"/>
    </location>
</feature>
<dbReference type="Pfam" id="PF00072">
    <property type="entry name" value="Response_reg"/>
    <property type="match status" value="1"/>
</dbReference>
<reference evidence="3" key="1">
    <citation type="submission" date="2019-10" db="EMBL/GenBank/DDBJ databases">
        <title>Draft genome sequence of Panacibacter sp. KCS-6.</title>
        <authorList>
            <person name="Yim K.J."/>
        </authorList>
    </citation>
    <scope>NUCLEOTIDE SEQUENCE</scope>
    <source>
        <strain evidence="3">KCS-6</strain>
    </source>
</reference>
<dbReference type="EMBL" id="WHPF01000008">
    <property type="protein sequence ID" value="NNV56232.1"/>
    <property type="molecule type" value="Genomic_DNA"/>
</dbReference>
<dbReference type="InterPro" id="IPR001789">
    <property type="entry name" value="Sig_transdc_resp-reg_receiver"/>
</dbReference>